<name>A0A6H1UB56_9GAMM</name>
<evidence type="ECO:0000259" key="3">
    <source>
        <dbReference type="PROSITE" id="PS50983"/>
    </source>
</evidence>
<keyword evidence="1 2" id="KW-0732">Signal</keyword>
<feature type="chain" id="PRO_5026105534" evidence="2">
    <location>
        <begin position="23"/>
        <end position="289"/>
    </location>
</feature>
<keyword evidence="5" id="KW-1185">Reference proteome</keyword>
<dbReference type="EMBL" id="CP051180">
    <property type="protein sequence ID" value="QIZ76274.1"/>
    <property type="molecule type" value="Genomic_DNA"/>
</dbReference>
<dbReference type="InterPro" id="IPR002491">
    <property type="entry name" value="ABC_transptr_periplasmic_BD"/>
</dbReference>
<evidence type="ECO:0000313" key="4">
    <source>
        <dbReference type="EMBL" id="QIZ76274.1"/>
    </source>
</evidence>
<evidence type="ECO:0000313" key="5">
    <source>
        <dbReference type="Proteomes" id="UP000501602"/>
    </source>
</evidence>
<dbReference type="RefSeq" id="WP_168659534.1">
    <property type="nucleotide sequence ID" value="NZ_CP051180.1"/>
</dbReference>
<sequence length="289" mass="31613">MPRLLPLLATLVLSLTASISSAKELPTIAALSPHSVEMLYEIGAGGQIIATVDYADYPAAANQILRVGNYNQLNIEALMLLQPDLIVISKQSTADLLLQQLVQLRIPIVDTSVTSIDQVAQRMAQLGEVTGHPQQADRVAEAFRQKLAQLRQRYSNQQPITVFYQIWPEPLTTVSSGWITSLLSDCSAENVFAGAAAEYPQVSIEQVLVKSPQLILEPEAHGSARQNVIQWQDWPEIPAVKHQLMVKLPRDLVNRTGPRVLAGMAEICQAVQRARHSYAGVVNATGASR</sequence>
<dbReference type="Pfam" id="PF01497">
    <property type="entry name" value="Peripla_BP_2"/>
    <property type="match status" value="1"/>
</dbReference>
<dbReference type="CDD" id="cd01144">
    <property type="entry name" value="BtuF"/>
    <property type="match status" value="1"/>
</dbReference>
<dbReference type="PANTHER" id="PTHR30535:SF34">
    <property type="entry name" value="MOLYBDATE-BINDING PROTEIN MOLA"/>
    <property type="match status" value="1"/>
</dbReference>
<proteinExistence type="predicted"/>
<protein>
    <submittedName>
        <fullName evidence="4">Cobalamin-binding protein</fullName>
    </submittedName>
</protein>
<dbReference type="Proteomes" id="UP000501602">
    <property type="component" value="Chromosome"/>
</dbReference>
<dbReference type="SUPFAM" id="SSF53807">
    <property type="entry name" value="Helical backbone' metal receptor"/>
    <property type="match status" value="1"/>
</dbReference>
<gene>
    <name evidence="4" type="ORF">HER31_04825</name>
</gene>
<dbReference type="KEGG" id="fes:HER31_04825"/>
<dbReference type="NCBIfam" id="NF038402">
    <property type="entry name" value="TroA_like"/>
    <property type="match status" value="1"/>
</dbReference>
<feature type="domain" description="Fe/B12 periplasmic-binding" evidence="3">
    <location>
        <begin position="27"/>
        <end position="275"/>
    </location>
</feature>
<dbReference type="PROSITE" id="PS50983">
    <property type="entry name" value="FE_B12_PBP"/>
    <property type="match status" value="1"/>
</dbReference>
<evidence type="ECO:0000256" key="1">
    <source>
        <dbReference type="ARBA" id="ARBA00022729"/>
    </source>
</evidence>
<dbReference type="GO" id="GO:0071281">
    <property type="term" value="P:cellular response to iron ion"/>
    <property type="evidence" value="ECO:0007669"/>
    <property type="project" value="TreeGrafter"/>
</dbReference>
<dbReference type="InterPro" id="IPR050902">
    <property type="entry name" value="ABC_Transporter_SBP"/>
</dbReference>
<dbReference type="InterPro" id="IPR054828">
    <property type="entry name" value="Vit_B12_bind_prot"/>
</dbReference>
<dbReference type="AlphaFoldDB" id="A0A6H1UB56"/>
<dbReference type="Gene3D" id="3.40.50.1980">
    <property type="entry name" value="Nitrogenase molybdenum iron protein domain"/>
    <property type="match status" value="2"/>
</dbReference>
<organism evidence="4 5">
    <name type="scientific">Ferrimonas lipolytica</name>
    <dbReference type="NCBI Taxonomy" id="2724191"/>
    <lineage>
        <taxon>Bacteria</taxon>
        <taxon>Pseudomonadati</taxon>
        <taxon>Pseudomonadota</taxon>
        <taxon>Gammaproteobacteria</taxon>
        <taxon>Alteromonadales</taxon>
        <taxon>Ferrimonadaceae</taxon>
        <taxon>Ferrimonas</taxon>
    </lineage>
</organism>
<feature type="signal peptide" evidence="2">
    <location>
        <begin position="1"/>
        <end position="22"/>
    </location>
</feature>
<reference evidence="4 5" key="1">
    <citation type="submission" date="2020-04" db="EMBL/GenBank/DDBJ databases">
        <title>Ferrimonas sp. S7 isolated from sea water.</title>
        <authorList>
            <person name="Bae S.S."/>
            <person name="Baek K."/>
        </authorList>
    </citation>
    <scope>NUCLEOTIDE SEQUENCE [LARGE SCALE GENOMIC DNA]</scope>
    <source>
        <strain evidence="4 5">S7</strain>
    </source>
</reference>
<dbReference type="PANTHER" id="PTHR30535">
    <property type="entry name" value="VITAMIN B12-BINDING PROTEIN"/>
    <property type="match status" value="1"/>
</dbReference>
<evidence type="ECO:0000256" key="2">
    <source>
        <dbReference type="SAM" id="SignalP"/>
    </source>
</evidence>
<accession>A0A6H1UB56</accession>